<dbReference type="SUPFAM" id="SSF103473">
    <property type="entry name" value="MFS general substrate transporter"/>
    <property type="match status" value="1"/>
</dbReference>
<feature type="transmembrane region" description="Helical" evidence="4">
    <location>
        <begin position="70"/>
        <end position="88"/>
    </location>
</feature>
<evidence type="ECO:0000313" key="6">
    <source>
        <dbReference type="EMBL" id="OCX18933.1"/>
    </source>
</evidence>
<comment type="caution">
    <text evidence="6">The sequence shown here is derived from an EMBL/GenBank/DDBJ whole genome shotgun (WGS) entry which is preliminary data.</text>
</comment>
<feature type="transmembrane region" description="Helical" evidence="4">
    <location>
        <begin position="129"/>
        <end position="151"/>
    </location>
</feature>
<reference evidence="6 7" key="1">
    <citation type="submission" date="2016-08" db="EMBL/GenBank/DDBJ databases">
        <title>Whole genome sequence of Mesorhizobium sp. strain UASWS1009 isolated from industrial sewage.</title>
        <authorList>
            <person name="Crovadore J."/>
            <person name="Calmin G."/>
            <person name="Chablais R."/>
            <person name="Cochard B."/>
            <person name="Lefort F."/>
        </authorList>
    </citation>
    <scope>NUCLEOTIDE SEQUENCE [LARGE SCALE GENOMIC DNA]</scope>
    <source>
        <strain evidence="6 7">UASWS1009</strain>
    </source>
</reference>
<feature type="transmembrane region" description="Helical" evidence="4">
    <location>
        <begin position="297"/>
        <end position="316"/>
    </location>
</feature>
<dbReference type="Pfam" id="PF07690">
    <property type="entry name" value="MFS_1"/>
    <property type="match status" value="1"/>
</dbReference>
<evidence type="ECO:0000256" key="2">
    <source>
        <dbReference type="ARBA" id="ARBA00022989"/>
    </source>
</evidence>
<keyword evidence="2 4" id="KW-1133">Transmembrane helix</keyword>
<organism evidence="6 7">
    <name type="scientific">Mesorhizobium hungaricum</name>
    <dbReference type="NCBI Taxonomy" id="1566387"/>
    <lineage>
        <taxon>Bacteria</taxon>
        <taxon>Pseudomonadati</taxon>
        <taxon>Pseudomonadota</taxon>
        <taxon>Alphaproteobacteria</taxon>
        <taxon>Hyphomicrobiales</taxon>
        <taxon>Phyllobacteriaceae</taxon>
        <taxon>Mesorhizobium</taxon>
    </lineage>
</organism>
<accession>A0A1C2DW92</accession>
<evidence type="ECO:0000256" key="3">
    <source>
        <dbReference type="ARBA" id="ARBA00023136"/>
    </source>
</evidence>
<dbReference type="RefSeq" id="WP_024925031.1">
    <property type="nucleotide sequence ID" value="NZ_MDEO01000031.1"/>
</dbReference>
<sequence length="402" mass="41891">MRASHAYCLFVGSFLTAAGYGATFLLTEHFRALGGSEIETGITLGGAMLGTVIGVPLVGWFAGRFGAARMAALGALSVCAGYLALASLHTLSPVIGGAGFLIGLGWGIFYLAAPMSLSERVTDRERGFWFTRFGAFLMAGIGASPVAAGALTGSLGLSTAMAFCVVAAACVLAALLLWMFENLSPRPAATTPRPSSDGWVRKLPDIARTKAIYPILMVGLGACVFSGVLTFQTSLVRGTGLQASTFFAAYAITVVVSRFVLAPLVSRANGDRATIVLLSVMILGVVVAFALRYGVLIQIASAILLGLGYGLVYAVIQTQAVNDGPAEQRNAALTWFAIAYFLGVFGFPLLGGWLIVTVGTAGFLGAVLAFAIAEMGLALLRLRVPRPLEASFNEPRQTADSR</sequence>
<dbReference type="OrthoDB" id="8046314at2"/>
<feature type="transmembrane region" description="Helical" evidence="4">
    <location>
        <begin position="362"/>
        <end position="380"/>
    </location>
</feature>
<dbReference type="Gene3D" id="1.20.1250.20">
    <property type="entry name" value="MFS general substrate transporter like domains"/>
    <property type="match status" value="1"/>
</dbReference>
<evidence type="ECO:0000313" key="7">
    <source>
        <dbReference type="Proteomes" id="UP000094412"/>
    </source>
</evidence>
<dbReference type="Proteomes" id="UP000094412">
    <property type="component" value="Unassembled WGS sequence"/>
</dbReference>
<dbReference type="PROSITE" id="PS50850">
    <property type="entry name" value="MFS"/>
    <property type="match status" value="1"/>
</dbReference>
<dbReference type="InterPro" id="IPR011701">
    <property type="entry name" value="MFS"/>
</dbReference>
<evidence type="ECO:0000259" key="5">
    <source>
        <dbReference type="PROSITE" id="PS50850"/>
    </source>
</evidence>
<feature type="transmembrane region" description="Helical" evidence="4">
    <location>
        <begin position="42"/>
        <end position="63"/>
    </location>
</feature>
<protein>
    <recommendedName>
        <fullName evidence="5">Major facilitator superfamily (MFS) profile domain-containing protein</fullName>
    </recommendedName>
</protein>
<dbReference type="PANTHER" id="PTHR23531">
    <property type="entry name" value="QUINOLENE RESISTANCE PROTEIN NORA"/>
    <property type="match status" value="1"/>
</dbReference>
<keyword evidence="7" id="KW-1185">Reference proteome</keyword>
<feature type="domain" description="Major facilitator superfamily (MFS) profile" evidence="5">
    <location>
        <begin position="1"/>
        <end position="388"/>
    </location>
</feature>
<dbReference type="STRING" id="1566387.QV13_12010"/>
<dbReference type="GO" id="GO:0022857">
    <property type="term" value="F:transmembrane transporter activity"/>
    <property type="evidence" value="ECO:0007669"/>
    <property type="project" value="InterPro"/>
</dbReference>
<feature type="transmembrane region" description="Helical" evidence="4">
    <location>
        <begin position="337"/>
        <end position="356"/>
    </location>
</feature>
<dbReference type="EMBL" id="MDEO01000031">
    <property type="protein sequence ID" value="OCX18933.1"/>
    <property type="molecule type" value="Genomic_DNA"/>
</dbReference>
<gene>
    <name evidence="6" type="ORF">QV13_12010</name>
</gene>
<evidence type="ECO:0000256" key="1">
    <source>
        <dbReference type="ARBA" id="ARBA00022692"/>
    </source>
</evidence>
<dbReference type="InterPro" id="IPR036259">
    <property type="entry name" value="MFS_trans_sf"/>
</dbReference>
<keyword evidence="1 4" id="KW-0812">Transmembrane</keyword>
<dbReference type="AlphaFoldDB" id="A0A1C2DW92"/>
<dbReference type="InterPro" id="IPR052714">
    <property type="entry name" value="MFS_Exporter"/>
</dbReference>
<evidence type="ECO:0000256" key="4">
    <source>
        <dbReference type="SAM" id="Phobius"/>
    </source>
</evidence>
<feature type="transmembrane region" description="Helical" evidence="4">
    <location>
        <begin position="273"/>
        <end position="291"/>
    </location>
</feature>
<feature type="transmembrane region" description="Helical" evidence="4">
    <location>
        <begin position="211"/>
        <end position="231"/>
    </location>
</feature>
<feature type="transmembrane region" description="Helical" evidence="4">
    <location>
        <begin position="157"/>
        <end position="180"/>
    </location>
</feature>
<feature type="transmembrane region" description="Helical" evidence="4">
    <location>
        <begin position="94"/>
        <end position="117"/>
    </location>
</feature>
<proteinExistence type="predicted"/>
<name>A0A1C2DW92_9HYPH</name>
<feature type="transmembrane region" description="Helical" evidence="4">
    <location>
        <begin position="7"/>
        <end position="27"/>
    </location>
</feature>
<dbReference type="PANTHER" id="PTHR23531:SF1">
    <property type="entry name" value="QUINOLENE RESISTANCE PROTEIN NORA"/>
    <property type="match status" value="1"/>
</dbReference>
<feature type="transmembrane region" description="Helical" evidence="4">
    <location>
        <begin position="243"/>
        <end position="261"/>
    </location>
</feature>
<keyword evidence="3 4" id="KW-0472">Membrane</keyword>
<dbReference type="InterPro" id="IPR020846">
    <property type="entry name" value="MFS_dom"/>
</dbReference>